<feature type="region of interest" description="Disordered" evidence="1">
    <location>
        <begin position="1"/>
        <end position="97"/>
    </location>
</feature>
<dbReference type="PANTHER" id="PTHR36332">
    <property type="entry name" value="STRESS RESPONSE PROTEIN"/>
    <property type="match status" value="1"/>
</dbReference>
<keyword evidence="2" id="KW-1185">Reference proteome</keyword>
<evidence type="ECO:0000256" key="1">
    <source>
        <dbReference type="SAM" id="MobiDB-lite"/>
    </source>
</evidence>
<evidence type="ECO:0000313" key="3">
    <source>
        <dbReference type="RefSeq" id="XP_039121286.1"/>
    </source>
</evidence>
<gene>
    <name evidence="3" type="primary">LOC120258015</name>
</gene>
<reference evidence="3" key="1">
    <citation type="submission" date="2025-08" db="UniProtKB">
        <authorList>
            <consortium name="RefSeq"/>
        </authorList>
    </citation>
    <scope>IDENTIFICATION</scope>
</reference>
<dbReference type="Proteomes" id="UP001515500">
    <property type="component" value="Chromosome 4"/>
</dbReference>
<proteinExistence type="predicted"/>
<sequence>MIKRRFFKQDHGDKSATDSDSSSSSDPSPKPSQEEEVDGDDDPIGRAENEEVDKPPSPSPGSGYETEDGSANDSEGDSSGLLSNDKEESSARSGNLKDNHLVIDVHAVEKDDKLLKVGDKPCDPNDPIQAELANCILKLKSVFKCRLCPRIILLNENTVRTHLSSKRHARSKKLLGEGRLKLMLNSDGEIEEEQETHSERHARTLALAQELDAQPRKDKTHQRKRQRRKKDNGSRHPLKKRGKKRSRNCD</sequence>
<accession>A0AB40B1Y1</accession>
<feature type="compositionally biased region" description="Basic and acidic residues" evidence="1">
    <location>
        <begin position="84"/>
        <end position="97"/>
    </location>
</feature>
<feature type="compositionally biased region" description="Basic residues" evidence="1">
    <location>
        <begin position="218"/>
        <end position="250"/>
    </location>
</feature>
<name>A0AB40B1Y1_DIOCR</name>
<dbReference type="RefSeq" id="XP_039121286.1">
    <property type="nucleotide sequence ID" value="XM_039265352.1"/>
</dbReference>
<organism evidence="2 3">
    <name type="scientific">Dioscorea cayennensis subsp. rotundata</name>
    <name type="common">White Guinea yam</name>
    <name type="synonym">Dioscorea rotundata</name>
    <dbReference type="NCBI Taxonomy" id="55577"/>
    <lineage>
        <taxon>Eukaryota</taxon>
        <taxon>Viridiplantae</taxon>
        <taxon>Streptophyta</taxon>
        <taxon>Embryophyta</taxon>
        <taxon>Tracheophyta</taxon>
        <taxon>Spermatophyta</taxon>
        <taxon>Magnoliopsida</taxon>
        <taxon>Liliopsida</taxon>
        <taxon>Dioscoreales</taxon>
        <taxon>Dioscoreaceae</taxon>
        <taxon>Dioscorea</taxon>
    </lineage>
</organism>
<dbReference type="GeneID" id="120258015"/>
<feature type="compositionally biased region" description="Basic and acidic residues" evidence="1">
    <location>
        <begin position="43"/>
        <end position="54"/>
    </location>
</feature>
<feature type="compositionally biased region" description="Acidic residues" evidence="1">
    <location>
        <begin position="65"/>
        <end position="76"/>
    </location>
</feature>
<dbReference type="PANTHER" id="PTHR36332:SF1">
    <property type="entry name" value="STRESS RESPONSE PROTEIN"/>
    <property type="match status" value="1"/>
</dbReference>
<feature type="region of interest" description="Disordered" evidence="1">
    <location>
        <begin position="206"/>
        <end position="250"/>
    </location>
</feature>
<feature type="compositionally biased region" description="Basic and acidic residues" evidence="1">
    <location>
        <begin position="7"/>
        <end position="17"/>
    </location>
</feature>
<protein>
    <submittedName>
        <fullName evidence="3">Uncharacterized protein LOC120258015</fullName>
    </submittedName>
</protein>
<evidence type="ECO:0000313" key="2">
    <source>
        <dbReference type="Proteomes" id="UP001515500"/>
    </source>
</evidence>
<feature type="compositionally biased region" description="Low complexity" evidence="1">
    <location>
        <begin position="18"/>
        <end position="27"/>
    </location>
</feature>
<dbReference type="AlphaFoldDB" id="A0AB40B1Y1"/>